<protein>
    <submittedName>
        <fullName evidence="1">Uncharacterized protein</fullName>
    </submittedName>
</protein>
<name>A0ABQ9HW89_9NEOP</name>
<comment type="caution">
    <text evidence="1">The sequence shown here is derived from an EMBL/GenBank/DDBJ whole genome shotgun (WGS) entry which is preliminary data.</text>
</comment>
<feature type="non-terminal residue" evidence="1">
    <location>
        <position position="803"/>
    </location>
</feature>
<evidence type="ECO:0000313" key="2">
    <source>
        <dbReference type="Proteomes" id="UP001159363"/>
    </source>
</evidence>
<dbReference type="Proteomes" id="UP001159363">
    <property type="component" value="Chromosome 3"/>
</dbReference>
<gene>
    <name evidence="1" type="ORF">PR048_008136</name>
</gene>
<dbReference type="EMBL" id="JARBHB010000003">
    <property type="protein sequence ID" value="KAJ8888644.1"/>
    <property type="molecule type" value="Genomic_DNA"/>
</dbReference>
<proteinExistence type="predicted"/>
<organism evidence="1 2">
    <name type="scientific">Dryococelus australis</name>
    <dbReference type="NCBI Taxonomy" id="614101"/>
    <lineage>
        <taxon>Eukaryota</taxon>
        <taxon>Metazoa</taxon>
        <taxon>Ecdysozoa</taxon>
        <taxon>Arthropoda</taxon>
        <taxon>Hexapoda</taxon>
        <taxon>Insecta</taxon>
        <taxon>Pterygota</taxon>
        <taxon>Neoptera</taxon>
        <taxon>Polyneoptera</taxon>
        <taxon>Phasmatodea</taxon>
        <taxon>Verophasmatodea</taxon>
        <taxon>Anareolatae</taxon>
        <taxon>Phasmatidae</taxon>
        <taxon>Eurycanthinae</taxon>
        <taxon>Dryococelus</taxon>
    </lineage>
</organism>
<keyword evidence="2" id="KW-1185">Reference proteome</keyword>
<accession>A0ABQ9HW89</accession>
<sequence length="803" mass="89484">MKNQLDRKNKKLKEDKGIAITISVPQLKKMSKEMKTVNGLTVHKGGFLPLIFAALRALEAFAGSASSIATSVINAKKKNQELEEQHIHNLAMEEYGKGLKKVKCAKNVKKKKKLHSVTLILINRVKKLNIKNFRGVFMIDELLNKPLDNECEIVNLDVSTNSCTHWVCYWKKANKYYFDSFGGNPPRQLIAYLGSNLFVTMIEFKISIKSLKRLHYPLEIEGHSLALVQFYTTYLKHNIISGRNKLYFVGQNDMESAFDIPVGQYSLKDLEKTIKTIFSVNVDSMDGKENDISFKLDKITNRVKVKCTLKLQFGKQGSIGKLLGFVENKSLKANVDHYGDTIPKFAQFETINIHCNIVNVQTNQVNEIIVEIKDEKGKLINFDLFEITVVLEMKPIHQIIRPVEPIDTPVQSDSPNNEYSNVSDCWEVAHDGTIQRRQQLKQVGHHEVMFQGIFKATPGPLAELPHMISILNVRESCKQVTHSGKKTTHKGELSYSVVRYSMSRGMYATFDASNNETVNGLGAADKGTWRPPSLMMPCGKNFPFPLKKIPIFLHACGDHLGSQPPALSIQCQGVGTLTTSVLAGAECHALSFLLGSIDLALYVLLKSRNMGSALPVNLYSALEQSHSGLYMHMTSDICRPDVLVWCETNITAKHQFVTDYTCTSGATSYIRETSTSAYVNPVGGHGRSVRRLSLDSLSRRAGEGVAVAECFPPKRTRFNPRLGHSGFLQVGIVLVHGFPRGSPLNIISGLLASAVCMTSERNETVVVSIPQSKDVGEQEAVLSPGCMKESSLERVFFKLRQLE</sequence>
<evidence type="ECO:0000313" key="1">
    <source>
        <dbReference type="EMBL" id="KAJ8888644.1"/>
    </source>
</evidence>
<reference evidence="1 2" key="1">
    <citation type="submission" date="2023-02" db="EMBL/GenBank/DDBJ databases">
        <title>LHISI_Scaffold_Assembly.</title>
        <authorList>
            <person name="Stuart O.P."/>
            <person name="Cleave R."/>
            <person name="Magrath M.J.L."/>
            <person name="Mikheyev A.S."/>
        </authorList>
    </citation>
    <scope>NUCLEOTIDE SEQUENCE [LARGE SCALE GENOMIC DNA]</scope>
    <source>
        <strain evidence="1">Daus_M_001</strain>
        <tissue evidence="1">Leg muscle</tissue>
    </source>
</reference>